<dbReference type="GO" id="GO:0045944">
    <property type="term" value="P:positive regulation of transcription by RNA polymerase II"/>
    <property type="evidence" value="ECO:0007669"/>
    <property type="project" value="TreeGrafter"/>
</dbReference>
<organism evidence="9 10">
    <name type="scientific">Carnegiea gigantea</name>
    <dbReference type="NCBI Taxonomy" id="171969"/>
    <lineage>
        <taxon>Eukaryota</taxon>
        <taxon>Viridiplantae</taxon>
        <taxon>Streptophyta</taxon>
        <taxon>Embryophyta</taxon>
        <taxon>Tracheophyta</taxon>
        <taxon>Spermatophyta</taxon>
        <taxon>Magnoliopsida</taxon>
        <taxon>eudicotyledons</taxon>
        <taxon>Gunneridae</taxon>
        <taxon>Pentapetalae</taxon>
        <taxon>Caryophyllales</taxon>
        <taxon>Cactineae</taxon>
        <taxon>Cactaceae</taxon>
        <taxon>Cactoideae</taxon>
        <taxon>Echinocereeae</taxon>
        <taxon>Carnegiea</taxon>
    </lineage>
</organism>
<dbReference type="Gene3D" id="3.30.40.10">
    <property type="entry name" value="Zinc/RING finger domain, C3HC4 (zinc finger)"/>
    <property type="match status" value="1"/>
</dbReference>
<feature type="region of interest" description="Disordered" evidence="7">
    <location>
        <begin position="1"/>
        <end position="31"/>
    </location>
</feature>
<dbReference type="PROSITE" id="PS00518">
    <property type="entry name" value="ZF_RING_1"/>
    <property type="match status" value="1"/>
</dbReference>
<sequence>MSILPSHIHQGSASSSSSSASQNPNFDHGLSIEFDGNRLQQRLEHPTQLSPSSDLAPLRISDPPSSASMPNSVSGSMVEAATNSSGSSQKARGARFLGFLDLNVIFEKKRKKKNYKSNLEASDCFSPPHSNLSASQSAFLLPPSSVQRQTLAQCKRVNEYGSSNGMKKSSNHNSKGIVQSQSVAQGGGGCSPHNREASGSLPNRTVSGSAGRRAQTVNANHLLNFQYNPIARPQQRAQPPRKPHKVKPYNKDLFLQANYKFVVLDSGSNSIDSMDPDKMLQWEDIICVKYSTPHPVQCPICLDSPLCPQITSCGHIFCFPCILQYLLMGVENHKTDCQRKCPLCFMMISSKDLYTICVENVKEHNVGNVLEFTLLTRKKESFSLYEKTNGEMNTKTSESFSKFILTSDVDLSVREAISDLDNWLARADSGLVDDLERLPYVCTAMEQLKQRQKNWNAHRNSEGSRSCKYLDCNSVDVNPNCKTYEVGHERLSPSIHDANKGIDNVTSDVLQGGACSVQSSDTDESLEGHDGPLSSSYDESKNLQFQSDASKDSKERGSYHFYQAVDGQHIILHPLNMKCLLHHYGSYDLLPARLNGKILQFESVTQSDAMRRRYRYLSHFPLTTTFQLCEIDLRQILPPGALSPFMDEIKKRAKNRKWLAKKEQDDKIKADAIAAYSLPVPYNMVQGSFDGPPTFSMDDFEALGSPTLVASSPPIQGGRQLFSNVARLGFAAAYDSPSLNNEVSPVPNMERATNSGSRNQGACSFANVISRDKTTESRDAPKTSETGKKGKKQSRVLLSTAGGRRY</sequence>
<dbReference type="GO" id="GO:0008270">
    <property type="term" value="F:zinc ion binding"/>
    <property type="evidence" value="ECO:0007669"/>
    <property type="project" value="UniProtKB-KW"/>
</dbReference>
<dbReference type="CDD" id="cd16536">
    <property type="entry name" value="RING-HC_RNF10"/>
    <property type="match status" value="1"/>
</dbReference>
<evidence type="ECO:0000256" key="3">
    <source>
        <dbReference type="ARBA" id="ARBA00022723"/>
    </source>
</evidence>
<evidence type="ECO:0000256" key="1">
    <source>
        <dbReference type="ARBA" id="ARBA00004496"/>
    </source>
</evidence>
<dbReference type="InterPro" id="IPR013083">
    <property type="entry name" value="Znf_RING/FYVE/PHD"/>
</dbReference>
<name>A0A9Q1QBC0_9CARY</name>
<keyword evidence="5" id="KW-0862">Zinc</keyword>
<dbReference type="AlphaFoldDB" id="A0A9Q1QBC0"/>
<feature type="domain" description="RING-type" evidence="8">
    <location>
        <begin position="298"/>
        <end position="344"/>
    </location>
</feature>
<feature type="compositionally biased region" description="Polar residues" evidence="7">
    <location>
        <begin position="63"/>
        <end position="90"/>
    </location>
</feature>
<dbReference type="SMART" id="SM00184">
    <property type="entry name" value="RING"/>
    <property type="match status" value="1"/>
</dbReference>
<comment type="caution">
    <text evidence="9">The sequence shown here is derived from an EMBL/GenBank/DDBJ whole genome shotgun (WGS) entry which is preliminary data.</text>
</comment>
<dbReference type="InterPro" id="IPR018957">
    <property type="entry name" value="Znf_C3HC4_RING-type"/>
</dbReference>
<evidence type="ECO:0000256" key="4">
    <source>
        <dbReference type="ARBA" id="ARBA00022771"/>
    </source>
</evidence>
<dbReference type="PROSITE" id="PS50089">
    <property type="entry name" value="ZF_RING_2"/>
    <property type="match status" value="1"/>
</dbReference>
<evidence type="ECO:0000313" key="9">
    <source>
        <dbReference type="EMBL" id="KAJ8435419.1"/>
    </source>
</evidence>
<dbReference type="Pfam" id="PF00097">
    <property type="entry name" value="zf-C3HC4"/>
    <property type="match status" value="1"/>
</dbReference>
<dbReference type="GO" id="GO:0005737">
    <property type="term" value="C:cytoplasm"/>
    <property type="evidence" value="ECO:0007669"/>
    <property type="project" value="UniProtKB-SubCell"/>
</dbReference>
<dbReference type="OrthoDB" id="302966at2759"/>
<reference evidence="9" key="1">
    <citation type="submission" date="2022-04" db="EMBL/GenBank/DDBJ databases">
        <title>Carnegiea gigantea Genome sequencing and assembly v2.</title>
        <authorList>
            <person name="Copetti D."/>
            <person name="Sanderson M.J."/>
            <person name="Burquez A."/>
            <person name="Wojciechowski M.F."/>
        </authorList>
    </citation>
    <scope>NUCLEOTIDE SEQUENCE</scope>
    <source>
        <strain evidence="9">SGP5-SGP5p</strain>
        <tissue evidence="9">Aerial part</tissue>
    </source>
</reference>
<feature type="region of interest" description="Disordered" evidence="7">
    <location>
        <begin position="181"/>
        <end position="212"/>
    </location>
</feature>
<protein>
    <recommendedName>
        <fullName evidence="8">RING-type domain-containing protein</fullName>
    </recommendedName>
</protein>
<feature type="compositionally biased region" description="Basic and acidic residues" evidence="7">
    <location>
        <begin position="770"/>
        <end position="788"/>
    </location>
</feature>
<feature type="compositionally biased region" description="Low complexity" evidence="7">
    <location>
        <begin position="12"/>
        <end position="21"/>
    </location>
</feature>
<keyword evidence="10" id="KW-1185">Reference proteome</keyword>
<feature type="compositionally biased region" description="Polar residues" evidence="7">
    <location>
        <begin position="751"/>
        <end position="762"/>
    </location>
</feature>
<evidence type="ECO:0000313" key="10">
    <source>
        <dbReference type="Proteomes" id="UP001153076"/>
    </source>
</evidence>
<feature type="region of interest" description="Disordered" evidence="7">
    <location>
        <begin position="742"/>
        <end position="806"/>
    </location>
</feature>
<accession>A0A9Q1QBC0</accession>
<evidence type="ECO:0000259" key="8">
    <source>
        <dbReference type="PROSITE" id="PS50089"/>
    </source>
</evidence>
<dbReference type="Proteomes" id="UP001153076">
    <property type="component" value="Unassembled WGS sequence"/>
</dbReference>
<dbReference type="GO" id="GO:0000976">
    <property type="term" value="F:transcription cis-regulatory region binding"/>
    <property type="evidence" value="ECO:0007669"/>
    <property type="project" value="TreeGrafter"/>
</dbReference>
<comment type="subcellular location">
    <subcellularLocation>
        <location evidence="1">Cytoplasm</location>
    </subcellularLocation>
</comment>
<dbReference type="EMBL" id="JAKOGI010000414">
    <property type="protein sequence ID" value="KAJ8435419.1"/>
    <property type="molecule type" value="Genomic_DNA"/>
</dbReference>
<dbReference type="SUPFAM" id="SSF57850">
    <property type="entry name" value="RING/U-box"/>
    <property type="match status" value="1"/>
</dbReference>
<dbReference type="InterPro" id="IPR001841">
    <property type="entry name" value="Znf_RING"/>
</dbReference>
<feature type="region of interest" description="Disordered" evidence="7">
    <location>
        <begin position="516"/>
        <end position="552"/>
    </location>
</feature>
<dbReference type="InterPro" id="IPR017907">
    <property type="entry name" value="Znf_RING_CS"/>
</dbReference>
<keyword evidence="3" id="KW-0479">Metal-binding</keyword>
<proteinExistence type="predicted"/>
<dbReference type="PANTHER" id="PTHR12983">
    <property type="entry name" value="RING FINGER 10 FAMILY MEMBER"/>
    <property type="match status" value="1"/>
</dbReference>
<dbReference type="PANTHER" id="PTHR12983:SF9">
    <property type="entry name" value="E3 UBIQUITIN-PROTEIN LIGASE RNF10"/>
    <property type="match status" value="1"/>
</dbReference>
<evidence type="ECO:0000256" key="7">
    <source>
        <dbReference type="SAM" id="MobiDB-lite"/>
    </source>
</evidence>
<dbReference type="InterPro" id="IPR039739">
    <property type="entry name" value="MAG2/RNF10"/>
</dbReference>
<evidence type="ECO:0000256" key="2">
    <source>
        <dbReference type="ARBA" id="ARBA00022490"/>
    </source>
</evidence>
<evidence type="ECO:0000256" key="6">
    <source>
        <dbReference type="PROSITE-ProRule" id="PRU00175"/>
    </source>
</evidence>
<keyword evidence="4 6" id="KW-0863">Zinc-finger</keyword>
<feature type="compositionally biased region" description="Polar residues" evidence="7">
    <location>
        <begin position="533"/>
        <end position="548"/>
    </location>
</feature>
<gene>
    <name evidence="9" type="ORF">Cgig2_001071</name>
</gene>
<evidence type="ECO:0000256" key="5">
    <source>
        <dbReference type="ARBA" id="ARBA00022833"/>
    </source>
</evidence>
<feature type="region of interest" description="Disordered" evidence="7">
    <location>
        <begin position="45"/>
        <end position="90"/>
    </location>
</feature>
<keyword evidence="2" id="KW-0963">Cytoplasm</keyword>